<evidence type="ECO:0000313" key="2">
    <source>
        <dbReference type="EMBL" id="KAG9066513.1"/>
    </source>
</evidence>
<proteinExistence type="predicted"/>
<dbReference type="OrthoDB" id="2447511at2759"/>
<name>A0A9P7XTT2_9FUNG</name>
<gene>
    <name evidence="2" type="ORF">KI688_001741</name>
</gene>
<dbReference type="EMBL" id="JAHRHY010000010">
    <property type="protein sequence ID" value="KAG9066513.1"/>
    <property type="molecule type" value="Genomic_DNA"/>
</dbReference>
<keyword evidence="3" id="KW-1185">Reference proteome</keyword>
<reference evidence="2" key="1">
    <citation type="submission" date="2021-06" db="EMBL/GenBank/DDBJ databases">
        <title>Genome Sequence of Mortierella hyaline Strain SCG-10, a Cold-Adapted, Nitrate-Reducing Fungus Isolated from Soil in Minnesota, USA.</title>
        <authorList>
            <person name="Aldossari N."/>
        </authorList>
    </citation>
    <scope>NUCLEOTIDE SEQUENCE</scope>
    <source>
        <strain evidence="2">SCG-10</strain>
    </source>
</reference>
<comment type="caution">
    <text evidence="2">The sequence shown here is derived from an EMBL/GenBank/DDBJ whole genome shotgun (WGS) entry which is preliminary data.</text>
</comment>
<feature type="region of interest" description="Disordered" evidence="1">
    <location>
        <begin position="124"/>
        <end position="201"/>
    </location>
</feature>
<protein>
    <submittedName>
        <fullName evidence="2">Uncharacterized protein</fullName>
    </submittedName>
</protein>
<evidence type="ECO:0000313" key="3">
    <source>
        <dbReference type="Proteomes" id="UP000707451"/>
    </source>
</evidence>
<evidence type="ECO:0000256" key="1">
    <source>
        <dbReference type="SAM" id="MobiDB-lite"/>
    </source>
</evidence>
<organism evidence="2 3">
    <name type="scientific">Linnemannia hyalina</name>
    <dbReference type="NCBI Taxonomy" id="64524"/>
    <lineage>
        <taxon>Eukaryota</taxon>
        <taxon>Fungi</taxon>
        <taxon>Fungi incertae sedis</taxon>
        <taxon>Mucoromycota</taxon>
        <taxon>Mortierellomycotina</taxon>
        <taxon>Mortierellomycetes</taxon>
        <taxon>Mortierellales</taxon>
        <taxon>Mortierellaceae</taxon>
        <taxon>Linnemannia</taxon>
    </lineage>
</organism>
<dbReference type="AlphaFoldDB" id="A0A9P7XTT2"/>
<dbReference type="Proteomes" id="UP000707451">
    <property type="component" value="Unassembled WGS sequence"/>
</dbReference>
<accession>A0A9P7XTT2</accession>
<feature type="compositionally biased region" description="Acidic residues" evidence="1">
    <location>
        <begin position="139"/>
        <end position="157"/>
    </location>
</feature>
<feature type="compositionally biased region" description="Basic residues" evidence="1">
    <location>
        <begin position="180"/>
        <end position="191"/>
    </location>
</feature>
<sequence>MKIFSQRKATFVAFAGIAYFASTPSVLGQRAGDAADPIGQQTFNALNNDHHHHHRLIGKEVHLVRNGVIIDTLKCPLKVCGAIAVAVEAVDSNIVDASSSAFSAKNSGGTDSIPQVYIEAGWTADEPMANQDVTGPTETTDDSEETDSEETESEGSDTIEPAKRDNAADTDFEASNHDAGHKHRHHHHNKNCHHDKEQQHNHKNKHPWRDLCVAVGDFCGSSLYGCDFDPKTWYHCSAIGACPTVIEVNSVKCGGPPPRYLQGDYSMHGSQCLQCWQLRGPMRMCRHHHDMSQRPLLKLSTSVSHRYYDDRLPMYQRYLQGDYSMHGSQCLQCWHMRRGPMRMYYRRQPDMLHGHPSNLSK</sequence>